<evidence type="ECO:0000256" key="1">
    <source>
        <dbReference type="SAM" id="Phobius"/>
    </source>
</evidence>
<dbReference type="OrthoDB" id="5819582at2759"/>
<evidence type="ECO:0000313" key="4">
    <source>
        <dbReference type="Proteomes" id="UP000503462"/>
    </source>
</evidence>
<feature type="transmembrane region" description="Helical" evidence="1">
    <location>
        <begin position="349"/>
        <end position="368"/>
    </location>
</feature>
<accession>A0A6H0Y3H0</accession>
<dbReference type="PANTHER" id="PTHR23028:SF134">
    <property type="entry name" value="PUTATIVE (AFU_ORTHOLOGUE AFUA_4G08520)-RELATED"/>
    <property type="match status" value="1"/>
</dbReference>
<feature type="transmembrane region" description="Helical" evidence="1">
    <location>
        <begin position="294"/>
        <end position="312"/>
    </location>
</feature>
<dbReference type="InterPro" id="IPR002656">
    <property type="entry name" value="Acyl_transf_3_dom"/>
</dbReference>
<keyword evidence="4" id="KW-1185">Reference proteome</keyword>
<organism evidence="3 4">
    <name type="scientific">Peltaster fructicola</name>
    <dbReference type="NCBI Taxonomy" id="286661"/>
    <lineage>
        <taxon>Eukaryota</taxon>
        <taxon>Fungi</taxon>
        <taxon>Dikarya</taxon>
        <taxon>Ascomycota</taxon>
        <taxon>Pezizomycotina</taxon>
        <taxon>Dothideomycetes</taxon>
        <taxon>Dothideomycetes incertae sedis</taxon>
        <taxon>Peltaster</taxon>
    </lineage>
</organism>
<dbReference type="InterPro" id="IPR050879">
    <property type="entry name" value="Acyltransferase_3"/>
</dbReference>
<feature type="transmembrane region" description="Helical" evidence="1">
    <location>
        <begin position="239"/>
        <end position="263"/>
    </location>
</feature>
<reference evidence="3 4" key="1">
    <citation type="journal article" date="2016" name="Sci. Rep.">
        <title>Peltaster fructicola genome reveals evolution from an invasive phytopathogen to an ectophytic parasite.</title>
        <authorList>
            <person name="Xu C."/>
            <person name="Chen H."/>
            <person name="Gleason M.L."/>
            <person name="Xu J.R."/>
            <person name="Liu H."/>
            <person name="Zhang R."/>
            <person name="Sun G."/>
        </authorList>
    </citation>
    <scope>NUCLEOTIDE SEQUENCE [LARGE SCALE GENOMIC DNA]</scope>
    <source>
        <strain evidence="3 4">LNHT1506</strain>
    </source>
</reference>
<dbReference type="EMBL" id="CP051143">
    <property type="protein sequence ID" value="QIX01388.1"/>
    <property type="molecule type" value="Genomic_DNA"/>
</dbReference>
<feature type="transmembrane region" description="Helical" evidence="1">
    <location>
        <begin position="207"/>
        <end position="227"/>
    </location>
</feature>
<evidence type="ECO:0000313" key="3">
    <source>
        <dbReference type="EMBL" id="QIX01388.1"/>
    </source>
</evidence>
<protein>
    <recommendedName>
        <fullName evidence="2">Acyltransferase 3 domain-containing protein</fullName>
    </recommendedName>
</protein>
<sequence length="490" mass="56520">MDGLLAGERPQPSRIIATLTDLFTPDAFSRRPKPKRVGPTGWLDGLRGWAALCVAFMHLTVYTHEGLELCYGSKFRHSDQLNTSFAALPIIRLPFTGGHFAVMLFFVISGYVVPRRLSSMLHEGRREEFIESVHSAIIRRPVRLFAPVFMSTLFLCFFWHITGISVPWPVLSSNIIFEIGHWLEDMGIFLYYHKVGPLYSIYNVHTWTIPVEFRGSMFLFIFLFATSHIKTKTRTFMELAVTLHLSIGSPGAWYACFFAGMFMSDLELLALENNNITFPWDPIDQWLRAKPQKVLRFVLLHVLLLCSLYLATQPSADWTTKAETLGNCPGWMTLSAMIPRSYLDDFSQFRWFWLFWAAWAMVYCVREIGWLRACFETSVAQYLGKHSFALYLVHGPIIAIFAERLFYLTGLKQAWQDEQKITFGMYQNKWRDSGFWPFSANGSYGLEPTFLACVAITLPLMLYLAEVGTRAFDLPSVTLSRWVWQKWKNL</sequence>
<feature type="transmembrane region" description="Helical" evidence="1">
    <location>
        <begin position="144"/>
        <end position="162"/>
    </location>
</feature>
<dbReference type="Pfam" id="PF01757">
    <property type="entry name" value="Acyl_transf_3"/>
    <property type="match status" value="1"/>
</dbReference>
<feature type="transmembrane region" description="Helical" evidence="1">
    <location>
        <begin position="90"/>
        <end position="113"/>
    </location>
</feature>
<evidence type="ECO:0000259" key="2">
    <source>
        <dbReference type="Pfam" id="PF01757"/>
    </source>
</evidence>
<feature type="domain" description="Acyltransferase 3" evidence="2">
    <location>
        <begin position="42"/>
        <end position="408"/>
    </location>
</feature>
<gene>
    <name evidence="3" type="ORF">AMS68_006905</name>
</gene>
<dbReference type="Proteomes" id="UP000503462">
    <property type="component" value="Chromosome 5"/>
</dbReference>
<dbReference type="GO" id="GO:0016747">
    <property type="term" value="F:acyltransferase activity, transferring groups other than amino-acyl groups"/>
    <property type="evidence" value="ECO:0007669"/>
    <property type="project" value="InterPro"/>
</dbReference>
<feature type="transmembrane region" description="Helical" evidence="1">
    <location>
        <begin position="388"/>
        <end position="407"/>
    </location>
</feature>
<dbReference type="AlphaFoldDB" id="A0A6H0Y3H0"/>
<dbReference type="PANTHER" id="PTHR23028">
    <property type="entry name" value="ACETYLTRANSFERASE"/>
    <property type="match status" value="1"/>
</dbReference>
<keyword evidence="1" id="KW-1133">Transmembrane helix</keyword>
<proteinExistence type="predicted"/>
<name>A0A6H0Y3H0_9PEZI</name>
<keyword evidence="1" id="KW-0812">Transmembrane</keyword>
<keyword evidence="1" id="KW-0472">Membrane</keyword>